<dbReference type="Gene3D" id="4.10.520.10">
    <property type="entry name" value="IHF-like DNA-binding proteins"/>
    <property type="match status" value="1"/>
</dbReference>
<dbReference type="CDD" id="cd13834">
    <property type="entry name" value="HU_like"/>
    <property type="match status" value="1"/>
</dbReference>
<organism evidence="2">
    <name type="scientific">hydrothermal vent metagenome</name>
    <dbReference type="NCBI Taxonomy" id="652676"/>
    <lineage>
        <taxon>unclassified sequences</taxon>
        <taxon>metagenomes</taxon>
        <taxon>ecological metagenomes</taxon>
    </lineage>
</organism>
<dbReference type="EMBL" id="UOFX01000006">
    <property type="protein sequence ID" value="VAX05556.1"/>
    <property type="molecule type" value="Genomic_DNA"/>
</dbReference>
<sequence>MALKKRAAKKTTKKTTKKTAIAKKKASAPVKLRAITTKQTKLQIVTAIAEETDLSRKQVTTVFDALGTLVQRHMQRRGSGEFTIPETGVKIRRVRKPARKSRMGRNPATGESLKIAAKPASTVIKVAALKALKNKLG</sequence>
<evidence type="ECO:0008006" key="3">
    <source>
        <dbReference type="Google" id="ProtNLM"/>
    </source>
</evidence>
<proteinExistence type="predicted"/>
<dbReference type="AlphaFoldDB" id="A0A3B1AI47"/>
<dbReference type="Pfam" id="PF00216">
    <property type="entry name" value="Bac_DNA_binding"/>
    <property type="match status" value="1"/>
</dbReference>
<dbReference type="GO" id="GO:0003677">
    <property type="term" value="F:DNA binding"/>
    <property type="evidence" value="ECO:0007669"/>
    <property type="project" value="InterPro"/>
</dbReference>
<dbReference type="SMART" id="SM00411">
    <property type="entry name" value="BHL"/>
    <property type="match status" value="1"/>
</dbReference>
<dbReference type="GO" id="GO:0030527">
    <property type="term" value="F:structural constituent of chromatin"/>
    <property type="evidence" value="ECO:0007669"/>
    <property type="project" value="InterPro"/>
</dbReference>
<gene>
    <name evidence="2" type="ORF">MNBD_GAMMA26-1611</name>
</gene>
<dbReference type="SUPFAM" id="SSF47729">
    <property type="entry name" value="IHF-like DNA-binding proteins"/>
    <property type="match status" value="1"/>
</dbReference>
<dbReference type="InterPro" id="IPR010992">
    <property type="entry name" value="IHF-like_DNA-bd_dom_sf"/>
</dbReference>
<reference evidence="2" key="1">
    <citation type="submission" date="2018-06" db="EMBL/GenBank/DDBJ databases">
        <authorList>
            <person name="Zhirakovskaya E."/>
        </authorList>
    </citation>
    <scope>NUCLEOTIDE SEQUENCE</scope>
</reference>
<evidence type="ECO:0000313" key="2">
    <source>
        <dbReference type="EMBL" id="VAX05556.1"/>
    </source>
</evidence>
<evidence type="ECO:0000256" key="1">
    <source>
        <dbReference type="SAM" id="MobiDB-lite"/>
    </source>
</evidence>
<feature type="compositionally biased region" description="Basic residues" evidence="1">
    <location>
        <begin position="1"/>
        <end position="26"/>
    </location>
</feature>
<feature type="region of interest" description="Disordered" evidence="1">
    <location>
        <begin position="1"/>
        <end position="28"/>
    </location>
</feature>
<name>A0A3B1AI47_9ZZZZ</name>
<dbReference type="InterPro" id="IPR000119">
    <property type="entry name" value="Hist_DNA-bd"/>
</dbReference>
<accession>A0A3B1AI47</accession>
<protein>
    <recommendedName>
        <fullName evidence="3">DNA-binding protein</fullName>
    </recommendedName>
</protein>